<evidence type="ECO:0000313" key="1">
    <source>
        <dbReference type="EMBL" id="KAH7866730.1"/>
    </source>
</evidence>
<comment type="caution">
    <text evidence="1">The sequence shown here is derived from an EMBL/GenBank/DDBJ whole genome shotgun (WGS) entry which is preliminary data.</text>
</comment>
<keyword evidence="2" id="KW-1185">Reference proteome</keyword>
<gene>
    <name evidence="1" type="ORF">Vadar_024157</name>
</gene>
<proteinExistence type="predicted"/>
<accession>A0ACB7ZMB1</accession>
<dbReference type="EMBL" id="CM037159">
    <property type="protein sequence ID" value="KAH7866730.1"/>
    <property type="molecule type" value="Genomic_DNA"/>
</dbReference>
<name>A0ACB7ZMB1_9ERIC</name>
<evidence type="ECO:0000313" key="2">
    <source>
        <dbReference type="Proteomes" id="UP000828048"/>
    </source>
</evidence>
<organism evidence="1 2">
    <name type="scientific">Vaccinium darrowii</name>
    <dbReference type="NCBI Taxonomy" id="229202"/>
    <lineage>
        <taxon>Eukaryota</taxon>
        <taxon>Viridiplantae</taxon>
        <taxon>Streptophyta</taxon>
        <taxon>Embryophyta</taxon>
        <taxon>Tracheophyta</taxon>
        <taxon>Spermatophyta</taxon>
        <taxon>Magnoliopsida</taxon>
        <taxon>eudicotyledons</taxon>
        <taxon>Gunneridae</taxon>
        <taxon>Pentapetalae</taxon>
        <taxon>asterids</taxon>
        <taxon>Ericales</taxon>
        <taxon>Ericaceae</taxon>
        <taxon>Vaccinioideae</taxon>
        <taxon>Vaccinieae</taxon>
        <taxon>Vaccinium</taxon>
    </lineage>
</organism>
<reference evidence="1 2" key="1">
    <citation type="journal article" date="2021" name="Hortic Res">
        <title>High-quality reference genome and annotation aids understanding of berry development for evergreen blueberry (Vaccinium darrowii).</title>
        <authorList>
            <person name="Yu J."/>
            <person name="Hulse-Kemp A.M."/>
            <person name="Babiker E."/>
            <person name="Staton M."/>
        </authorList>
    </citation>
    <scope>NUCLEOTIDE SEQUENCE [LARGE SCALE GENOMIC DNA]</scope>
    <source>
        <strain evidence="2">cv. NJ 8807/NJ 8810</strain>
        <tissue evidence="1">Young leaf</tissue>
    </source>
</reference>
<protein>
    <submittedName>
        <fullName evidence="1">Uncharacterized protein</fullName>
    </submittedName>
</protein>
<sequence length="224" mass="25473">MWMTLDDTEQLLGLSVIGKAVHTEEEYRDPVTLLKDCLSVSETDAHKALNGGKSVALTYLYKQLGTASRKGVRQLCGYTTLLEAWIHEHFPMLQQLENPSYIEELPRAHRLLPRRQASNVSVSHYRRMLDDLRADQTSWEYHVVPKAKRVRTRAGVLWECHPDYAEWLSRYSHFRVSPDAGAGEVNIDGSATDGLKLAAITQEVDKVFAKGLSPFNMREALRHI</sequence>
<dbReference type="Proteomes" id="UP000828048">
    <property type="component" value="Chromosome 9"/>
</dbReference>